<gene>
    <name evidence="2" type="ORF">C7441_11029</name>
</gene>
<organism evidence="2 3">
    <name type="scientific">Pseudaminobacter salicylatoxidans</name>
    <dbReference type="NCBI Taxonomy" id="93369"/>
    <lineage>
        <taxon>Bacteria</taxon>
        <taxon>Pseudomonadati</taxon>
        <taxon>Pseudomonadota</taxon>
        <taxon>Alphaproteobacteria</taxon>
        <taxon>Hyphomicrobiales</taxon>
        <taxon>Phyllobacteriaceae</taxon>
        <taxon>Pseudaminobacter</taxon>
    </lineage>
</organism>
<reference evidence="2 3" key="1">
    <citation type="submission" date="2018-05" db="EMBL/GenBank/DDBJ databases">
        <title>Genomic Encyclopedia of Type Strains, Phase IV (KMG-IV): sequencing the most valuable type-strain genomes for metagenomic binning, comparative biology and taxonomic classification.</title>
        <authorList>
            <person name="Goeker M."/>
        </authorList>
    </citation>
    <scope>NUCLEOTIDE SEQUENCE [LARGE SCALE GENOMIC DNA]</scope>
    <source>
        <strain evidence="2 3">DSM 6986</strain>
    </source>
</reference>
<sequence length="183" mass="19956">MRLYRRSAVDTIEREAIAETRRRFMEALERGLSHDEAVAYANGHETLPTAPAPASNTPASTSNPSTVEPREKQRAVDLTGWEELPYVPRSAGAPNLKALASQVSNDPIRNKVQAEEAIRAELALREKEDAEARAAVTIPDGWEALTVGERIALAATLTTDTVETEGDAERVIQIELARRSAGE</sequence>
<dbReference type="RefSeq" id="WP_109613475.1">
    <property type="nucleotide sequence ID" value="NZ_QGGG01000010.1"/>
</dbReference>
<accession>A0A316C2B9</accession>
<evidence type="ECO:0000313" key="3">
    <source>
        <dbReference type="Proteomes" id="UP000245396"/>
    </source>
</evidence>
<feature type="region of interest" description="Disordered" evidence="1">
    <location>
        <begin position="45"/>
        <end position="71"/>
    </location>
</feature>
<name>A0A316C2B9_PSESE</name>
<dbReference type="AlphaFoldDB" id="A0A316C2B9"/>
<evidence type="ECO:0000313" key="2">
    <source>
        <dbReference type="EMBL" id="PWJ81497.1"/>
    </source>
</evidence>
<evidence type="ECO:0000256" key="1">
    <source>
        <dbReference type="SAM" id="MobiDB-lite"/>
    </source>
</evidence>
<dbReference type="EMBL" id="QGGG01000010">
    <property type="protein sequence ID" value="PWJ81497.1"/>
    <property type="molecule type" value="Genomic_DNA"/>
</dbReference>
<feature type="compositionally biased region" description="Low complexity" evidence="1">
    <location>
        <begin position="48"/>
        <end position="66"/>
    </location>
</feature>
<protein>
    <submittedName>
        <fullName evidence="2">Uncharacterized protein</fullName>
    </submittedName>
</protein>
<keyword evidence="3" id="KW-1185">Reference proteome</keyword>
<proteinExistence type="predicted"/>
<comment type="caution">
    <text evidence="2">The sequence shown here is derived from an EMBL/GenBank/DDBJ whole genome shotgun (WGS) entry which is preliminary data.</text>
</comment>
<dbReference type="Proteomes" id="UP000245396">
    <property type="component" value="Unassembled WGS sequence"/>
</dbReference>